<reference evidence="1 2" key="1">
    <citation type="submission" date="2020-04" db="EMBL/GenBank/DDBJ databases">
        <title>Paraburkholderia sp. G-4-1-8 isolated from soil.</title>
        <authorList>
            <person name="Dahal R.H."/>
        </authorList>
    </citation>
    <scope>NUCLEOTIDE SEQUENCE [LARGE SCALE GENOMIC DNA]</scope>
    <source>
        <strain evidence="1 2">G-4-1-8</strain>
    </source>
</reference>
<proteinExistence type="predicted"/>
<dbReference type="SUPFAM" id="SSF56300">
    <property type="entry name" value="Metallo-dependent phosphatases"/>
    <property type="match status" value="1"/>
</dbReference>
<accession>A0A7Y0A1S8</accession>
<dbReference type="Gene3D" id="1.10.10.10">
    <property type="entry name" value="Winged helix-like DNA-binding domain superfamily/Winged helix DNA-binding domain"/>
    <property type="match status" value="1"/>
</dbReference>
<dbReference type="Proteomes" id="UP000583127">
    <property type="component" value="Unassembled WGS sequence"/>
</dbReference>
<protein>
    <submittedName>
        <fullName evidence="1">Winged helix-turn-helix domain-containing protein</fullName>
    </submittedName>
</protein>
<dbReference type="EMBL" id="JABBFZ010000027">
    <property type="protein sequence ID" value="NML34932.1"/>
    <property type="molecule type" value="Genomic_DNA"/>
</dbReference>
<name>A0A7Y0A1S8_9BURK</name>
<sequence length="395" mass="43745">MATTRQYDERLKEFAGAREAELLKAVIEHGSPSAAGKALGLHHSSIIRTLDSLELRAAKMGFSPRHDMTKTVPDGFVVKGVSTYYDDEGKPRGQWVKSAVNAERQAEIFREACAAMAETLPRVKPAPLPAGTSDALCNLYTFTDYHLGMLAWGKETGADWDLKIAERTLVSAFAHMIDAAPKASTAFIAQLGDFLHSDGSGGMLPVTPLHSNILDQDGRYSKIVGVAIRVLRRIVDFALERHQKVVVLMAEGNHDLSSSVWLRAMFRALYENEPRVTVIDSESPYYAWQHGTNMLGFHHGHLTRKESMPLLFASKFPAMWGATTKRVIHTGHQHHKDEKEHNGVTVVQHRTLAANDAHSARHGYVSERSAQAITYHAQYGEVARNTVVPEMFEAA</sequence>
<dbReference type="InterPro" id="IPR029052">
    <property type="entry name" value="Metallo-depent_PP-like"/>
</dbReference>
<dbReference type="Gene3D" id="3.60.21.10">
    <property type="match status" value="1"/>
</dbReference>
<organism evidence="1 2">
    <name type="scientific">Paraburkholderia antibiotica</name>
    <dbReference type="NCBI Taxonomy" id="2728839"/>
    <lineage>
        <taxon>Bacteria</taxon>
        <taxon>Pseudomonadati</taxon>
        <taxon>Pseudomonadota</taxon>
        <taxon>Betaproteobacteria</taxon>
        <taxon>Burkholderiales</taxon>
        <taxon>Burkholderiaceae</taxon>
        <taxon>Paraburkholderia</taxon>
    </lineage>
</organism>
<keyword evidence="2" id="KW-1185">Reference proteome</keyword>
<dbReference type="AlphaFoldDB" id="A0A7Y0A1S8"/>
<comment type="caution">
    <text evidence="1">The sequence shown here is derived from an EMBL/GenBank/DDBJ whole genome shotgun (WGS) entry which is preliminary data.</text>
</comment>
<evidence type="ECO:0000313" key="2">
    <source>
        <dbReference type="Proteomes" id="UP000583127"/>
    </source>
</evidence>
<dbReference type="InterPro" id="IPR036388">
    <property type="entry name" value="WH-like_DNA-bd_sf"/>
</dbReference>
<evidence type="ECO:0000313" key="1">
    <source>
        <dbReference type="EMBL" id="NML34932.1"/>
    </source>
</evidence>
<gene>
    <name evidence="1" type="ORF">HHL14_29430</name>
</gene>
<dbReference type="RefSeq" id="WP_169501118.1">
    <property type="nucleotide sequence ID" value="NZ_JABBFZ010000027.1"/>
</dbReference>